<feature type="transmembrane region" description="Helical" evidence="8">
    <location>
        <begin position="433"/>
        <end position="451"/>
    </location>
</feature>
<gene>
    <name evidence="10" type="ORF">BEMITA_LOCUS664</name>
</gene>
<keyword evidence="5 8" id="KW-0812">Transmembrane</keyword>
<dbReference type="PANTHER" id="PTHR48021:SF1">
    <property type="entry name" value="GH07001P-RELATED"/>
    <property type="match status" value="1"/>
</dbReference>
<organism evidence="10 11">
    <name type="scientific">Bemisia tabaci</name>
    <name type="common">Sweetpotato whitefly</name>
    <name type="synonym">Aleurodes tabaci</name>
    <dbReference type="NCBI Taxonomy" id="7038"/>
    <lineage>
        <taxon>Eukaryota</taxon>
        <taxon>Metazoa</taxon>
        <taxon>Ecdysozoa</taxon>
        <taxon>Arthropoda</taxon>
        <taxon>Hexapoda</taxon>
        <taxon>Insecta</taxon>
        <taxon>Pterygota</taxon>
        <taxon>Neoptera</taxon>
        <taxon>Paraneoptera</taxon>
        <taxon>Hemiptera</taxon>
        <taxon>Sternorrhyncha</taxon>
        <taxon>Aleyrodoidea</taxon>
        <taxon>Aleyrodidae</taxon>
        <taxon>Aleyrodinae</taxon>
        <taxon>Bemisia</taxon>
    </lineage>
</organism>
<keyword evidence="11" id="KW-1185">Reference proteome</keyword>
<dbReference type="OrthoDB" id="6133115at2759"/>
<feature type="transmembrane region" description="Helical" evidence="8">
    <location>
        <begin position="298"/>
        <end position="318"/>
    </location>
</feature>
<comment type="subcellular location">
    <subcellularLocation>
        <location evidence="1">Cell membrane</location>
        <topology evidence="1">Multi-pass membrane protein</topology>
    </subcellularLocation>
</comment>
<evidence type="ECO:0000256" key="6">
    <source>
        <dbReference type="ARBA" id="ARBA00022989"/>
    </source>
</evidence>
<dbReference type="SUPFAM" id="SSF103473">
    <property type="entry name" value="MFS general substrate transporter"/>
    <property type="match status" value="1"/>
</dbReference>
<dbReference type="InterPro" id="IPR005829">
    <property type="entry name" value="Sugar_transporter_CS"/>
</dbReference>
<evidence type="ECO:0000259" key="9">
    <source>
        <dbReference type="PROSITE" id="PS50850"/>
    </source>
</evidence>
<keyword evidence="2" id="KW-0813">Transport</keyword>
<dbReference type="PROSITE" id="PS00217">
    <property type="entry name" value="SUGAR_TRANSPORT_2"/>
    <property type="match status" value="1"/>
</dbReference>
<feature type="transmembrane region" description="Helical" evidence="8">
    <location>
        <begin position="153"/>
        <end position="171"/>
    </location>
</feature>
<feature type="transmembrane region" description="Helical" evidence="8">
    <location>
        <begin position="120"/>
        <end position="141"/>
    </location>
</feature>
<evidence type="ECO:0000256" key="3">
    <source>
        <dbReference type="ARBA" id="ARBA00022475"/>
    </source>
</evidence>
<feature type="transmembrane region" description="Helical" evidence="8">
    <location>
        <begin position="261"/>
        <end position="286"/>
    </location>
</feature>
<evidence type="ECO:0000256" key="8">
    <source>
        <dbReference type="SAM" id="Phobius"/>
    </source>
</evidence>
<keyword evidence="4" id="KW-0762">Sugar transport</keyword>
<feature type="transmembrane region" description="Helical" evidence="8">
    <location>
        <begin position="367"/>
        <end position="389"/>
    </location>
</feature>
<dbReference type="GO" id="GO:0005886">
    <property type="term" value="C:plasma membrane"/>
    <property type="evidence" value="ECO:0007669"/>
    <property type="project" value="UniProtKB-SubCell"/>
</dbReference>
<keyword evidence="7 8" id="KW-0472">Membrane</keyword>
<dbReference type="InterPro" id="IPR005828">
    <property type="entry name" value="MFS_sugar_transport-like"/>
</dbReference>
<proteinExistence type="predicted"/>
<evidence type="ECO:0000256" key="2">
    <source>
        <dbReference type="ARBA" id="ARBA00022448"/>
    </source>
</evidence>
<dbReference type="InterPro" id="IPR003663">
    <property type="entry name" value="Sugar/inositol_transpt"/>
</dbReference>
<dbReference type="FunFam" id="1.20.1250.20:FF:000218">
    <property type="entry name" value="facilitated trehalose transporter Tret1"/>
    <property type="match status" value="1"/>
</dbReference>
<dbReference type="PROSITE" id="PS50850">
    <property type="entry name" value="MFS"/>
    <property type="match status" value="1"/>
</dbReference>
<feature type="transmembrane region" description="Helical" evidence="8">
    <location>
        <begin position="325"/>
        <end position="347"/>
    </location>
</feature>
<dbReference type="PANTHER" id="PTHR48021">
    <property type="match status" value="1"/>
</dbReference>
<dbReference type="AlphaFoldDB" id="A0A9P0EYC6"/>
<dbReference type="Proteomes" id="UP001152759">
    <property type="component" value="Chromosome 1"/>
</dbReference>
<feature type="transmembrane region" description="Helical" evidence="8">
    <location>
        <begin position="177"/>
        <end position="198"/>
    </location>
</feature>
<dbReference type="EMBL" id="OU963862">
    <property type="protein sequence ID" value="CAH0380968.1"/>
    <property type="molecule type" value="Genomic_DNA"/>
</dbReference>
<protein>
    <recommendedName>
        <fullName evidence="9">Major facilitator superfamily (MFS) profile domain-containing protein</fullName>
    </recommendedName>
</protein>
<dbReference type="GO" id="GO:0022857">
    <property type="term" value="F:transmembrane transporter activity"/>
    <property type="evidence" value="ECO:0007669"/>
    <property type="project" value="InterPro"/>
</dbReference>
<feature type="transmembrane region" description="Helical" evidence="8">
    <location>
        <begin position="95"/>
        <end position="114"/>
    </location>
</feature>
<feature type="transmembrane region" description="Helical" evidence="8">
    <location>
        <begin position="25"/>
        <end position="43"/>
    </location>
</feature>
<dbReference type="Pfam" id="PF00083">
    <property type="entry name" value="Sugar_tr"/>
    <property type="match status" value="1"/>
</dbReference>
<evidence type="ECO:0000256" key="5">
    <source>
        <dbReference type="ARBA" id="ARBA00022692"/>
    </source>
</evidence>
<dbReference type="InterPro" id="IPR036259">
    <property type="entry name" value="MFS_trans_sf"/>
</dbReference>
<evidence type="ECO:0000256" key="1">
    <source>
        <dbReference type="ARBA" id="ARBA00004651"/>
    </source>
</evidence>
<dbReference type="Gene3D" id="1.20.1250.20">
    <property type="entry name" value="MFS general substrate transporter like domains"/>
    <property type="match status" value="1"/>
</dbReference>
<feature type="transmembrane region" description="Helical" evidence="8">
    <location>
        <begin position="63"/>
        <end position="83"/>
    </location>
</feature>
<dbReference type="InterPro" id="IPR050549">
    <property type="entry name" value="MFS_Trehalose_Transporter"/>
</dbReference>
<evidence type="ECO:0000256" key="7">
    <source>
        <dbReference type="ARBA" id="ARBA00023136"/>
    </source>
</evidence>
<evidence type="ECO:0000313" key="11">
    <source>
        <dbReference type="Proteomes" id="UP001152759"/>
    </source>
</evidence>
<dbReference type="PROSITE" id="PS00216">
    <property type="entry name" value="SUGAR_TRANSPORT_1"/>
    <property type="match status" value="1"/>
</dbReference>
<feature type="transmembrane region" description="Helical" evidence="8">
    <location>
        <begin position="401"/>
        <end position="427"/>
    </location>
</feature>
<dbReference type="InterPro" id="IPR020846">
    <property type="entry name" value="MFS_dom"/>
</dbReference>
<evidence type="ECO:0000313" key="10">
    <source>
        <dbReference type="EMBL" id="CAH0380968.1"/>
    </source>
</evidence>
<accession>A0A9P0EYC6</accession>
<sequence>MTQASDETEKLVESPSTTAVYRQSLAALTCCLSCFTIGLSIGWSSPAFHKIQASETSFTLDGFQQSLVVSALNIGIMFGAIPTSFLMDQLGRKKTLLYTATLSLLHWVLIAGAMNAKFLYFGRFLGGIYSGIATAIAPVYLAENLEPQIRGSIGTLFSILLYGGILCTYIIGPIASYMNLSLFCGAFTVLFMVTFAPMPETPYFCIIKNRREDARKSLEWLRGHSNVDAELKQIEAYVTSEQEHVTGWSDIFTDPNLRRPFLVCVALCFIQKSTGFFTIISYQSVILPGMVGPLTSEGATLVIGVVLLMAGTASAFLIDKVGRIILLNLSYVGVVLSMIPTALWFYFNKTDEPADVEYVNHYNWVPFFGFIAFIVCHAMGLGPVGNIYPGEVLPLSIKADAMALVVSLAALFTAINTEIFAFFNAYIGMYANYFSYAVVAVVGALFTRLYIVETKGKSLQAIQEEFIEQAKMPRMKGDYFVL</sequence>
<feature type="domain" description="Major facilitator superfamily (MFS) profile" evidence="9">
    <location>
        <begin position="26"/>
        <end position="455"/>
    </location>
</feature>
<dbReference type="PRINTS" id="PR00171">
    <property type="entry name" value="SUGRTRNSPORT"/>
</dbReference>
<name>A0A9P0EYC6_BEMTA</name>
<evidence type="ECO:0000256" key="4">
    <source>
        <dbReference type="ARBA" id="ARBA00022597"/>
    </source>
</evidence>
<keyword evidence="6 8" id="KW-1133">Transmembrane helix</keyword>
<reference evidence="10" key="1">
    <citation type="submission" date="2021-12" db="EMBL/GenBank/DDBJ databases">
        <authorList>
            <person name="King R."/>
        </authorList>
    </citation>
    <scope>NUCLEOTIDE SEQUENCE</scope>
</reference>
<keyword evidence="3" id="KW-1003">Cell membrane</keyword>